<evidence type="ECO:0000256" key="1">
    <source>
        <dbReference type="ARBA" id="ARBA00008791"/>
    </source>
</evidence>
<comment type="similarity">
    <text evidence="1">Belongs to the universal stress protein A family.</text>
</comment>
<dbReference type="PANTHER" id="PTHR46268">
    <property type="entry name" value="STRESS RESPONSE PROTEIN NHAX"/>
    <property type="match status" value="1"/>
</dbReference>
<evidence type="ECO:0000313" key="3">
    <source>
        <dbReference type="EMBL" id="MCW6535994.1"/>
    </source>
</evidence>
<organism evidence="3 4">
    <name type="scientific">Sphingomonas lycopersici</name>
    <dbReference type="NCBI Taxonomy" id="2951807"/>
    <lineage>
        <taxon>Bacteria</taxon>
        <taxon>Pseudomonadati</taxon>
        <taxon>Pseudomonadota</taxon>
        <taxon>Alphaproteobacteria</taxon>
        <taxon>Sphingomonadales</taxon>
        <taxon>Sphingomonadaceae</taxon>
        <taxon>Sphingomonas</taxon>
    </lineage>
</organism>
<dbReference type="AlphaFoldDB" id="A0AA41ZAG0"/>
<accession>A0AA41ZAG0</accession>
<dbReference type="Proteomes" id="UP001165565">
    <property type="component" value="Unassembled WGS sequence"/>
</dbReference>
<feature type="domain" description="UspA" evidence="2">
    <location>
        <begin position="7"/>
        <end position="136"/>
    </location>
</feature>
<evidence type="ECO:0000313" key="4">
    <source>
        <dbReference type="Proteomes" id="UP001165565"/>
    </source>
</evidence>
<dbReference type="EMBL" id="JANFAV010000010">
    <property type="protein sequence ID" value="MCW6535994.1"/>
    <property type="molecule type" value="Genomic_DNA"/>
</dbReference>
<name>A0AA41ZAG0_9SPHN</name>
<dbReference type="InterPro" id="IPR006015">
    <property type="entry name" value="Universal_stress_UspA"/>
</dbReference>
<gene>
    <name evidence="3" type="ORF">NEE01_14520</name>
</gene>
<dbReference type="InterPro" id="IPR006016">
    <property type="entry name" value="UspA"/>
</dbReference>
<comment type="caution">
    <text evidence="3">The sequence shown here is derived from an EMBL/GenBank/DDBJ whole genome shotgun (WGS) entry which is preliminary data.</text>
</comment>
<dbReference type="PRINTS" id="PR01438">
    <property type="entry name" value="UNVRSLSTRESS"/>
</dbReference>
<feature type="domain" description="UspA" evidence="2">
    <location>
        <begin position="143"/>
        <end position="277"/>
    </location>
</feature>
<sequence length="284" mass="30868">MTGNWTMQRILVATDFSSGAAAALQRAQSLASLNCAELYLVHIDTRRDDETDRARAGRNLKAIADAEAILSPCIARVRTHLATGEPARCIAEIADHHDADLILVGAHHSAGWKEILLPTVAEQLLRLTRRPVLVVRRPSKAPYRRLLVAVADSVLAEAALDLALSVTSLNEMVAVHAFVPNLRDRILAGGDVGRIWRDKQEILESTLQGFAARNSQLRFSTNAIAVDGDTLEVLRQAERDFSPDLTVIVTHARRGLAKALHGSIADALIEEGEHDLLLQATAAD</sequence>
<dbReference type="InterPro" id="IPR014729">
    <property type="entry name" value="Rossmann-like_a/b/a_fold"/>
</dbReference>
<dbReference type="SUPFAM" id="SSF52402">
    <property type="entry name" value="Adenine nucleotide alpha hydrolases-like"/>
    <property type="match status" value="2"/>
</dbReference>
<dbReference type="Pfam" id="PF00582">
    <property type="entry name" value="Usp"/>
    <property type="match status" value="2"/>
</dbReference>
<dbReference type="CDD" id="cd00293">
    <property type="entry name" value="USP-like"/>
    <property type="match status" value="1"/>
</dbReference>
<protein>
    <submittedName>
        <fullName evidence="3">Universal stress protein</fullName>
    </submittedName>
</protein>
<proteinExistence type="inferred from homology"/>
<dbReference type="PANTHER" id="PTHR46268:SF15">
    <property type="entry name" value="UNIVERSAL STRESS PROTEIN HP_0031"/>
    <property type="match status" value="1"/>
</dbReference>
<dbReference type="Gene3D" id="3.40.50.620">
    <property type="entry name" value="HUPs"/>
    <property type="match status" value="2"/>
</dbReference>
<evidence type="ECO:0000259" key="2">
    <source>
        <dbReference type="Pfam" id="PF00582"/>
    </source>
</evidence>
<reference evidence="3" key="1">
    <citation type="submission" date="2022-06" db="EMBL/GenBank/DDBJ databases">
        <title>Sphingomonas sp. nov. isolated from rhizosphere soil of tomato.</title>
        <authorList>
            <person name="Dong H."/>
            <person name="Gao R."/>
        </authorList>
    </citation>
    <scope>NUCLEOTIDE SEQUENCE</scope>
    <source>
        <strain evidence="3">MMSM24</strain>
    </source>
</reference>
<dbReference type="RefSeq" id="WP_265269423.1">
    <property type="nucleotide sequence ID" value="NZ_JANFAV010000010.1"/>
</dbReference>
<keyword evidence="4" id="KW-1185">Reference proteome</keyword>